<organism evidence="16 17">
    <name type="scientific">Trichuris trichiura</name>
    <name type="common">Whipworm</name>
    <name type="synonym">Trichocephalus trichiurus</name>
    <dbReference type="NCBI Taxonomy" id="36087"/>
    <lineage>
        <taxon>Eukaryota</taxon>
        <taxon>Metazoa</taxon>
        <taxon>Ecdysozoa</taxon>
        <taxon>Nematoda</taxon>
        <taxon>Enoplea</taxon>
        <taxon>Dorylaimia</taxon>
        <taxon>Trichinellida</taxon>
        <taxon>Trichuridae</taxon>
        <taxon>Trichuris</taxon>
    </lineage>
</organism>
<evidence type="ECO:0000256" key="1">
    <source>
        <dbReference type="ARBA" id="ARBA00001924"/>
    </source>
</evidence>
<dbReference type="GO" id="GO:0006790">
    <property type="term" value="P:sulfur compound metabolic process"/>
    <property type="evidence" value="ECO:0007669"/>
    <property type="project" value="UniProtKB-UniPathway"/>
</dbReference>
<comment type="subcellular location">
    <subcellularLocation>
        <location evidence="3">Mitochondrion intermembrane space</location>
    </subcellularLocation>
</comment>
<feature type="domain" description="Cytochrome b5 heme-binding" evidence="15">
    <location>
        <begin position="54"/>
        <end position="132"/>
    </location>
</feature>
<dbReference type="Pfam" id="PF00173">
    <property type="entry name" value="Cyt-b5"/>
    <property type="match status" value="1"/>
</dbReference>
<gene>
    <name evidence="16" type="ORF">TTRE_0000039501</name>
</gene>
<name>A0A077YWJ7_TRITR</name>
<evidence type="ECO:0000256" key="11">
    <source>
        <dbReference type="ARBA" id="ARBA00023004"/>
    </source>
</evidence>
<evidence type="ECO:0000256" key="14">
    <source>
        <dbReference type="SAM" id="SignalP"/>
    </source>
</evidence>
<dbReference type="PANTHER" id="PTHR19372">
    <property type="entry name" value="SULFITE REDUCTASE"/>
    <property type="match status" value="1"/>
</dbReference>
<evidence type="ECO:0000313" key="17">
    <source>
        <dbReference type="Proteomes" id="UP000030665"/>
    </source>
</evidence>
<evidence type="ECO:0000256" key="5">
    <source>
        <dbReference type="ARBA" id="ARBA00004971"/>
    </source>
</evidence>
<keyword evidence="8" id="KW-0349">Heme</keyword>
<dbReference type="GO" id="GO:0043546">
    <property type="term" value="F:molybdopterin cofactor binding"/>
    <property type="evidence" value="ECO:0007669"/>
    <property type="project" value="TreeGrafter"/>
</dbReference>
<keyword evidence="17" id="KW-1185">Reference proteome</keyword>
<evidence type="ECO:0000256" key="6">
    <source>
        <dbReference type="ARBA" id="ARBA00012505"/>
    </source>
</evidence>
<evidence type="ECO:0000256" key="2">
    <source>
        <dbReference type="ARBA" id="ARBA00001970"/>
    </source>
</evidence>
<dbReference type="InterPro" id="IPR036374">
    <property type="entry name" value="OxRdtase_Mopterin-bd_sf"/>
</dbReference>
<proteinExistence type="predicted"/>
<evidence type="ECO:0000256" key="10">
    <source>
        <dbReference type="ARBA" id="ARBA00023002"/>
    </source>
</evidence>
<dbReference type="AlphaFoldDB" id="A0A077YWJ7"/>
<dbReference type="GO" id="GO:0005758">
    <property type="term" value="C:mitochondrial intermembrane space"/>
    <property type="evidence" value="ECO:0007669"/>
    <property type="project" value="UniProtKB-SubCell"/>
</dbReference>
<comment type="pathway">
    <text evidence="4">Sulfur metabolism.</text>
</comment>
<evidence type="ECO:0000256" key="4">
    <source>
        <dbReference type="ARBA" id="ARBA00004678"/>
    </source>
</evidence>
<dbReference type="Gene3D" id="3.10.120.10">
    <property type="entry name" value="Cytochrome b5-like heme/steroid binding domain"/>
    <property type="match status" value="1"/>
</dbReference>
<dbReference type="EMBL" id="HG805815">
    <property type="protein sequence ID" value="CDW52136.1"/>
    <property type="molecule type" value="Genomic_DNA"/>
</dbReference>
<dbReference type="InterPro" id="IPR000572">
    <property type="entry name" value="OxRdtase_Mopterin-bd_dom"/>
</dbReference>
<comment type="cofactor">
    <cofactor evidence="1">
        <name>Mo-molybdopterin</name>
        <dbReference type="ChEBI" id="CHEBI:71302"/>
    </cofactor>
</comment>
<dbReference type="PRINTS" id="PR00407">
    <property type="entry name" value="EUMOPTERIN"/>
</dbReference>
<keyword evidence="9" id="KW-0479">Metal-binding</keyword>
<dbReference type="SMART" id="SM01117">
    <property type="entry name" value="Cyt-b5"/>
    <property type="match status" value="1"/>
</dbReference>
<dbReference type="SUPFAM" id="SSF56524">
    <property type="entry name" value="Oxidoreductase molybdopterin-binding domain"/>
    <property type="match status" value="1"/>
</dbReference>
<keyword evidence="11" id="KW-0408">Iron</keyword>
<feature type="signal peptide" evidence="14">
    <location>
        <begin position="1"/>
        <end position="30"/>
    </location>
</feature>
<dbReference type="FunFam" id="3.90.420.10:FF:000002">
    <property type="entry name" value="sulfite oxidase, mitochondrial"/>
    <property type="match status" value="1"/>
</dbReference>
<keyword evidence="12" id="KW-0496">Mitochondrion</keyword>
<comment type="cofactor">
    <cofactor evidence="2">
        <name>heme b</name>
        <dbReference type="ChEBI" id="CHEBI:60344"/>
    </cofactor>
</comment>
<dbReference type="InterPro" id="IPR008335">
    <property type="entry name" value="Mopterin_OxRdtase_euk"/>
</dbReference>
<keyword evidence="10" id="KW-0560">Oxidoreductase</keyword>
<evidence type="ECO:0000259" key="15">
    <source>
        <dbReference type="PROSITE" id="PS50255"/>
    </source>
</evidence>
<dbReference type="InterPro" id="IPR036400">
    <property type="entry name" value="Cyt_B5-like_heme/steroid_sf"/>
</dbReference>
<dbReference type="Gene3D" id="3.90.420.10">
    <property type="entry name" value="Oxidoreductase, molybdopterin-binding domain"/>
    <property type="match status" value="1"/>
</dbReference>
<evidence type="ECO:0000256" key="7">
    <source>
        <dbReference type="ARBA" id="ARBA00022505"/>
    </source>
</evidence>
<dbReference type="GO" id="GO:0030151">
    <property type="term" value="F:molybdenum ion binding"/>
    <property type="evidence" value="ECO:0007669"/>
    <property type="project" value="InterPro"/>
</dbReference>
<dbReference type="PROSITE" id="PS50255">
    <property type="entry name" value="CYTOCHROME_B5_2"/>
    <property type="match status" value="1"/>
</dbReference>
<evidence type="ECO:0000256" key="3">
    <source>
        <dbReference type="ARBA" id="ARBA00004569"/>
    </source>
</evidence>
<dbReference type="Proteomes" id="UP000030665">
    <property type="component" value="Unassembled WGS sequence"/>
</dbReference>
<reference evidence="16" key="1">
    <citation type="submission" date="2014-01" db="EMBL/GenBank/DDBJ databases">
        <authorList>
            <person name="Aslett M."/>
        </authorList>
    </citation>
    <scope>NUCLEOTIDE SEQUENCE</scope>
</reference>
<feature type="chain" id="PRO_5001728130" description="Sulfite oxidase" evidence="14">
    <location>
        <begin position="31"/>
        <end position="517"/>
    </location>
</feature>
<dbReference type="GO" id="GO:0020037">
    <property type="term" value="F:heme binding"/>
    <property type="evidence" value="ECO:0007669"/>
    <property type="project" value="TreeGrafter"/>
</dbReference>
<reference evidence="16" key="2">
    <citation type="submission" date="2014-03" db="EMBL/GenBank/DDBJ databases">
        <title>The whipworm genome and dual-species transcriptomics of an intimate host-pathogen interaction.</title>
        <authorList>
            <person name="Foth B.J."/>
            <person name="Tsai I.J."/>
            <person name="Reid A.J."/>
            <person name="Bancroft A.J."/>
            <person name="Nichol S."/>
            <person name="Tracey A."/>
            <person name="Holroyd N."/>
            <person name="Cotton J.A."/>
            <person name="Stanley E.J."/>
            <person name="Zarowiecki M."/>
            <person name="Liu J.Z."/>
            <person name="Huckvale T."/>
            <person name="Cooper P.J."/>
            <person name="Grencis R.K."/>
            <person name="Berriman M."/>
        </authorList>
    </citation>
    <scope>NUCLEOTIDE SEQUENCE [LARGE SCALE GENOMIC DNA]</scope>
</reference>
<dbReference type="InterPro" id="IPR001199">
    <property type="entry name" value="Cyt_B5-like_heme/steroid-bd"/>
</dbReference>
<dbReference type="GO" id="GO:0008482">
    <property type="term" value="F:sulfite oxidase activity"/>
    <property type="evidence" value="ECO:0007669"/>
    <property type="project" value="UniProtKB-EC"/>
</dbReference>
<protein>
    <recommendedName>
        <fullName evidence="13">Sulfite oxidase</fullName>
        <ecNumber evidence="6">1.8.3.1</ecNumber>
    </recommendedName>
</protein>
<evidence type="ECO:0000313" key="16">
    <source>
        <dbReference type="EMBL" id="CDW52136.1"/>
    </source>
</evidence>
<dbReference type="Gene3D" id="2.60.40.650">
    <property type="match status" value="1"/>
</dbReference>
<dbReference type="SUPFAM" id="SSF81296">
    <property type="entry name" value="E set domains"/>
    <property type="match status" value="1"/>
</dbReference>
<keyword evidence="7" id="KW-0500">Molybdenum</keyword>
<dbReference type="EC" id="1.8.3.1" evidence="6"/>
<evidence type="ECO:0000256" key="9">
    <source>
        <dbReference type="ARBA" id="ARBA00022723"/>
    </source>
</evidence>
<dbReference type="FunFam" id="2.60.40.650:FF:000002">
    <property type="entry name" value="sulfite oxidase"/>
    <property type="match status" value="1"/>
</dbReference>
<dbReference type="Pfam" id="PF00174">
    <property type="entry name" value="Oxidored_molyb"/>
    <property type="match status" value="1"/>
</dbReference>
<evidence type="ECO:0000256" key="12">
    <source>
        <dbReference type="ARBA" id="ARBA00023128"/>
    </source>
</evidence>
<dbReference type="InterPro" id="IPR005066">
    <property type="entry name" value="MoCF_OxRdtse_dimer"/>
</dbReference>
<evidence type="ECO:0000256" key="8">
    <source>
        <dbReference type="ARBA" id="ARBA00022617"/>
    </source>
</evidence>
<dbReference type="FunFam" id="3.10.120.10:FF:000007">
    <property type="entry name" value="Sulfite oxidase, mitochondrial"/>
    <property type="match status" value="1"/>
</dbReference>
<dbReference type="InterPro" id="IPR014756">
    <property type="entry name" value="Ig_E-set"/>
</dbReference>
<accession>A0A077YWJ7</accession>
<comment type="pathway">
    <text evidence="5">Energy metabolism; sulfur metabolism.</text>
</comment>
<sequence length="517" mass="57362">MVLLRHGRSWILTKLVLSFGGALLVAYAYGSPENNVAANVEVSKSWKPPVRADLPTISAAEVKKHVDKETGIWVTFKGAIYDISDFCDVHPGGLIILQAAGGPLEPHWAHFTFHNSENVYEFLEELRIGNLPASDIFDYKNVDNDTGFLPVLSESLIVKSLRPLNAETAPLSLAESFYTPNSVFYKRNHHKIPVVDVHAYRLKVKNEFGKEVEFSLNELKKRFEEVTIVATLQCAGNRRADFSNVRGLSWTAGAIGNATWTGVLLSDLLRHAGVHKTENGHVVFTGLDCDGKDSGYQASIPLEKAMDPSAQVLLAYSMNGQALPTEHGFPLRVIVPGVVAARSVKWLGLICISEQECDSLWQRSDYKMTAPIPQRSTFDFAALQSIQELPVTSAICYPSNGCTFPSGTKEVKVEGYAWSGGGRHVVRVEVSSDNGKTWQSATIKNDISQPLFRRWAWVQWSAVVPLLEKKNENEYEILCKATDSSHNCQPESSSGIWNSRGFLNNSWHRVKICVESR</sequence>
<dbReference type="SUPFAM" id="SSF55856">
    <property type="entry name" value="Cytochrome b5-like heme/steroid binding domain"/>
    <property type="match status" value="1"/>
</dbReference>
<dbReference type="Pfam" id="PF03404">
    <property type="entry name" value="Mo-co_dimer"/>
    <property type="match status" value="1"/>
</dbReference>
<dbReference type="OrthoDB" id="10051395at2759"/>
<evidence type="ECO:0000256" key="13">
    <source>
        <dbReference type="ARBA" id="ARBA00070338"/>
    </source>
</evidence>
<keyword evidence="14" id="KW-0732">Signal</keyword>
<dbReference type="PANTHER" id="PTHR19372:SF7">
    <property type="entry name" value="SULFITE OXIDASE, MITOCHONDRIAL"/>
    <property type="match status" value="1"/>
</dbReference>
<dbReference type="UniPathway" id="UPA00096"/>
<dbReference type="STRING" id="36087.A0A077YWJ7"/>